<protein>
    <submittedName>
        <fullName evidence="2">VOC family protein</fullName>
    </submittedName>
</protein>
<evidence type="ECO:0000313" key="2">
    <source>
        <dbReference type="EMBL" id="MFD1542926.1"/>
    </source>
</evidence>
<dbReference type="InterPro" id="IPR004360">
    <property type="entry name" value="Glyas_Fos-R_dOase_dom"/>
</dbReference>
<dbReference type="PANTHER" id="PTHR33993:SF14">
    <property type="entry name" value="GB|AAF24581.1"/>
    <property type="match status" value="1"/>
</dbReference>
<keyword evidence="3" id="KW-1185">Reference proteome</keyword>
<accession>A0ABW4GKL4</accession>
<name>A0ABW4GKL4_9ACTN</name>
<dbReference type="Proteomes" id="UP001597097">
    <property type="component" value="Unassembled WGS sequence"/>
</dbReference>
<dbReference type="CDD" id="cd07247">
    <property type="entry name" value="SgaA_N_like"/>
    <property type="match status" value="2"/>
</dbReference>
<evidence type="ECO:0000313" key="3">
    <source>
        <dbReference type="Proteomes" id="UP001597097"/>
    </source>
</evidence>
<feature type="domain" description="VOC" evidence="1">
    <location>
        <begin position="11"/>
        <end position="125"/>
    </location>
</feature>
<dbReference type="InterPro" id="IPR037523">
    <property type="entry name" value="VOC_core"/>
</dbReference>
<dbReference type="RefSeq" id="WP_219528553.1">
    <property type="nucleotide sequence ID" value="NZ_JAHKRM010000004.1"/>
</dbReference>
<dbReference type="EMBL" id="JBHUCM010000035">
    <property type="protein sequence ID" value="MFD1542926.1"/>
    <property type="molecule type" value="Genomic_DNA"/>
</dbReference>
<proteinExistence type="predicted"/>
<feature type="domain" description="VOC" evidence="1">
    <location>
        <begin position="139"/>
        <end position="254"/>
    </location>
</feature>
<comment type="caution">
    <text evidence="2">The sequence shown here is derived from an EMBL/GenBank/DDBJ whole genome shotgun (WGS) entry which is preliminary data.</text>
</comment>
<dbReference type="PROSITE" id="PS51819">
    <property type="entry name" value="VOC"/>
    <property type="match status" value="2"/>
</dbReference>
<dbReference type="Pfam" id="PF00903">
    <property type="entry name" value="Glyoxalase"/>
    <property type="match status" value="2"/>
</dbReference>
<sequence>MSQRSGYAPGVPCWVDLSSTDVEASVRFYDEVFGWRAEMIDDPAAGGYGQFTCDGRKVAGVGPVFGEGLPATWNTYITTEDAAATADRVRNAGGTVVMEPMQVFEEGAMAVFQSPDGSFVSIWEAGRHQGAELVNEPTSFCWNELVTRDVAAAERFYSAVFGWTPHLQEMEGVKYTEWHAGDASIAGMIEMAPQYPPETPSHWMTYFAVADLDATVGAAERAGATILVSAMDAPPGRFAMLTDPQGAALSVIQLREIS</sequence>
<reference evidence="3" key="1">
    <citation type="journal article" date="2019" name="Int. J. Syst. Evol. Microbiol.">
        <title>The Global Catalogue of Microorganisms (GCM) 10K type strain sequencing project: providing services to taxonomists for standard genome sequencing and annotation.</title>
        <authorList>
            <consortium name="The Broad Institute Genomics Platform"/>
            <consortium name="The Broad Institute Genome Sequencing Center for Infectious Disease"/>
            <person name="Wu L."/>
            <person name="Ma J."/>
        </authorList>
    </citation>
    <scope>NUCLEOTIDE SEQUENCE [LARGE SCALE GENOMIC DNA]</scope>
    <source>
        <strain evidence="3">CGMCC 1.15399</strain>
    </source>
</reference>
<organism evidence="2 3">
    <name type="scientific">Nonomuraea guangzhouensis</name>
    <dbReference type="NCBI Taxonomy" id="1291555"/>
    <lineage>
        <taxon>Bacteria</taxon>
        <taxon>Bacillati</taxon>
        <taxon>Actinomycetota</taxon>
        <taxon>Actinomycetes</taxon>
        <taxon>Streptosporangiales</taxon>
        <taxon>Streptosporangiaceae</taxon>
        <taxon>Nonomuraea</taxon>
    </lineage>
</organism>
<evidence type="ECO:0000259" key="1">
    <source>
        <dbReference type="PROSITE" id="PS51819"/>
    </source>
</evidence>
<gene>
    <name evidence="2" type="ORF">ACFSJ0_38150</name>
</gene>
<dbReference type="InterPro" id="IPR052164">
    <property type="entry name" value="Anthracycline_SecMetBiosynth"/>
</dbReference>
<dbReference type="PANTHER" id="PTHR33993">
    <property type="entry name" value="GLYOXALASE-RELATED"/>
    <property type="match status" value="1"/>
</dbReference>